<organism evidence="2 3">
    <name type="scientific">Trifolium medium</name>
    <dbReference type="NCBI Taxonomy" id="97028"/>
    <lineage>
        <taxon>Eukaryota</taxon>
        <taxon>Viridiplantae</taxon>
        <taxon>Streptophyta</taxon>
        <taxon>Embryophyta</taxon>
        <taxon>Tracheophyta</taxon>
        <taxon>Spermatophyta</taxon>
        <taxon>Magnoliopsida</taxon>
        <taxon>eudicotyledons</taxon>
        <taxon>Gunneridae</taxon>
        <taxon>Pentapetalae</taxon>
        <taxon>rosids</taxon>
        <taxon>fabids</taxon>
        <taxon>Fabales</taxon>
        <taxon>Fabaceae</taxon>
        <taxon>Papilionoideae</taxon>
        <taxon>50 kb inversion clade</taxon>
        <taxon>NPAAA clade</taxon>
        <taxon>Hologalegina</taxon>
        <taxon>IRL clade</taxon>
        <taxon>Trifolieae</taxon>
        <taxon>Trifolium</taxon>
    </lineage>
</organism>
<proteinExistence type="predicted"/>
<comment type="caution">
    <text evidence="2">The sequence shown here is derived from an EMBL/GenBank/DDBJ whole genome shotgun (WGS) entry which is preliminary data.</text>
</comment>
<evidence type="ECO:0000313" key="2">
    <source>
        <dbReference type="EMBL" id="MCI13945.1"/>
    </source>
</evidence>
<reference evidence="2 3" key="1">
    <citation type="journal article" date="2018" name="Front. Plant Sci.">
        <title>Red Clover (Trifolium pratense) and Zigzag Clover (T. medium) - A Picture of Genomic Similarities and Differences.</title>
        <authorList>
            <person name="Dluhosova J."/>
            <person name="Istvanek J."/>
            <person name="Nedelnik J."/>
            <person name="Repkova J."/>
        </authorList>
    </citation>
    <scope>NUCLEOTIDE SEQUENCE [LARGE SCALE GENOMIC DNA]</scope>
    <source>
        <strain evidence="3">cv. 10/8</strain>
        <tissue evidence="2">Leaf</tissue>
    </source>
</reference>
<feature type="region of interest" description="Disordered" evidence="1">
    <location>
        <begin position="1"/>
        <end position="81"/>
    </location>
</feature>
<feature type="non-terminal residue" evidence="2">
    <location>
        <position position="1"/>
    </location>
</feature>
<dbReference type="Proteomes" id="UP000265520">
    <property type="component" value="Unassembled WGS sequence"/>
</dbReference>
<evidence type="ECO:0000313" key="3">
    <source>
        <dbReference type="Proteomes" id="UP000265520"/>
    </source>
</evidence>
<keyword evidence="3" id="KW-1185">Reference proteome</keyword>
<accession>A0A392PSP8</accession>
<protein>
    <submittedName>
        <fullName evidence="2">Uncharacterized protein</fullName>
    </submittedName>
</protein>
<dbReference type="EMBL" id="LXQA010090286">
    <property type="protein sequence ID" value="MCI13945.1"/>
    <property type="molecule type" value="Genomic_DNA"/>
</dbReference>
<feature type="compositionally biased region" description="Pro residues" evidence="1">
    <location>
        <begin position="25"/>
        <end position="39"/>
    </location>
</feature>
<dbReference type="AlphaFoldDB" id="A0A392PSP8"/>
<feature type="compositionally biased region" description="Acidic residues" evidence="1">
    <location>
        <begin position="45"/>
        <end position="64"/>
    </location>
</feature>
<feature type="non-terminal residue" evidence="2">
    <location>
        <position position="153"/>
    </location>
</feature>
<sequence>KRQHRAQPRPDPVPVAEPVVEPVPMAEPEPVVEPQPGTPAPAASGDEDGEELGEEDFQEEEQAAEEAVAGKKRKKGKSKELEGPCWTECVFPAEDPAEFPGGPKDKSVFSSYGGHMARYVYEGYHHVALDPVSHGRKMKFLDLEVPDEEWFRV</sequence>
<name>A0A392PSP8_9FABA</name>
<evidence type="ECO:0000256" key="1">
    <source>
        <dbReference type="SAM" id="MobiDB-lite"/>
    </source>
</evidence>